<feature type="transmembrane region" description="Helical" evidence="3">
    <location>
        <begin position="55"/>
        <end position="75"/>
    </location>
</feature>
<dbReference type="GO" id="GO:0043709">
    <property type="term" value="P:cell adhesion involved in single-species biofilm formation"/>
    <property type="evidence" value="ECO:0007669"/>
    <property type="project" value="TreeGrafter"/>
</dbReference>
<evidence type="ECO:0000313" key="5">
    <source>
        <dbReference type="EMBL" id="AZP11130.1"/>
    </source>
</evidence>
<dbReference type="PROSITE" id="PS50887">
    <property type="entry name" value="GGDEF"/>
    <property type="match status" value="1"/>
</dbReference>
<dbReference type="Pfam" id="PF00990">
    <property type="entry name" value="GGDEF"/>
    <property type="match status" value="1"/>
</dbReference>
<dbReference type="InterPro" id="IPR050469">
    <property type="entry name" value="Diguanylate_Cyclase"/>
</dbReference>
<dbReference type="Gene3D" id="3.30.70.270">
    <property type="match status" value="1"/>
</dbReference>
<dbReference type="PANTHER" id="PTHR45138">
    <property type="entry name" value="REGULATORY COMPONENTS OF SENSORY TRANSDUCTION SYSTEM"/>
    <property type="match status" value="1"/>
</dbReference>
<gene>
    <name evidence="5" type="ORF">EJN92_03355</name>
</gene>
<dbReference type="AlphaFoldDB" id="A0A3S9HG94"/>
<dbReference type="FunFam" id="3.30.70.270:FF:000001">
    <property type="entry name" value="Diguanylate cyclase domain protein"/>
    <property type="match status" value="1"/>
</dbReference>
<keyword evidence="3" id="KW-0472">Membrane</keyword>
<feature type="transmembrane region" description="Helical" evidence="3">
    <location>
        <begin position="160"/>
        <end position="180"/>
    </location>
</feature>
<dbReference type="RefSeq" id="WP_126126529.1">
    <property type="nucleotide sequence ID" value="NZ_CP034464.1"/>
</dbReference>
<dbReference type="InterPro" id="IPR000160">
    <property type="entry name" value="GGDEF_dom"/>
</dbReference>
<dbReference type="InterPro" id="IPR029787">
    <property type="entry name" value="Nucleotide_cyclase"/>
</dbReference>
<proteinExistence type="predicted"/>
<dbReference type="InterPro" id="IPR043128">
    <property type="entry name" value="Rev_trsase/Diguanyl_cyclase"/>
</dbReference>
<name>A0A3S9HG94_9BURK</name>
<sequence>MLFKRAKPTSPATETFPLTDTLIDFDDTIAKTPDHQRRKHELSRAPAKRSIAEKWMIAFSLTGLHLLATITFYQLDLIKLSTVYALLGMLALMILLFFLVFQFKLNLHFRERRMKLPIVSVAFISMLVVFYLDPATQIIFTPFAFIAIAYGMYRISTANLMFLVIGVLLAQALIIGLHYQQGHNLALLRLEAMHFIALLLSLPTFIFLIGKVQHLHRVLNKASRKIKYIQADAKRDVLIDCFNRRYMVAALEEHKLLSDENGTPLCLAVIDLDHFKRINDEVGHLGGDEVLRTFAKVAQENVRASDIFGRYGGEEFLLIFPDTSLLPALNTSERIRAQIEHFPWQGALQQRVSVSIGVTQYIPGESVLELFSRTDTAMYMAKQGGRNQVVVEEPVAAPIAAVTPSA</sequence>
<keyword evidence="3" id="KW-0812">Transmembrane</keyword>
<comment type="catalytic activity">
    <reaction evidence="2">
        <text>2 GTP = 3',3'-c-di-GMP + 2 diphosphate</text>
        <dbReference type="Rhea" id="RHEA:24898"/>
        <dbReference type="ChEBI" id="CHEBI:33019"/>
        <dbReference type="ChEBI" id="CHEBI:37565"/>
        <dbReference type="ChEBI" id="CHEBI:58805"/>
        <dbReference type="EC" id="2.7.7.65"/>
    </reaction>
</comment>
<reference evidence="5 6" key="1">
    <citation type="journal article" date="2011" name="Int. J. Syst. Evol. Microbiol.">
        <title>Description of Undibacterium oligocarboniphilum sp. nov., isolated from purified water, and Undibacterium pigrum strain CCUG 49012 as the type strain of Undibacterium parvum sp. nov., and emended descriptions of the genus Undibacterium and the species Undibacterium pigrum.</title>
        <authorList>
            <person name="Eder W."/>
            <person name="Wanner G."/>
            <person name="Ludwig W."/>
            <person name="Busse H.J."/>
            <person name="Ziemke-Kageler F."/>
            <person name="Lang E."/>
        </authorList>
    </citation>
    <scope>NUCLEOTIDE SEQUENCE [LARGE SCALE GENOMIC DNA]</scope>
    <source>
        <strain evidence="5 6">DSM 23061</strain>
    </source>
</reference>
<dbReference type="SUPFAM" id="SSF55073">
    <property type="entry name" value="Nucleotide cyclase"/>
    <property type="match status" value="1"/>
</dbReference>
<accession>A0A3S9HG94</accession>
<feature type="domain" description="GGDEF" evidence="4">
    <location>
        <begin position="263"/>
        <end position="394"/>
    </location>
</feature>
<evidence type="ECO:0000256" key="3">
    <source>
        <dbReference type="SAM" id="Phobius"/>
    </source>
</evidence>
<evidence type="ECO:0000256" key="2">
    <source>
        <dbReference type="ARBA" id="ARBA00034247"/>
    </source>
</evidence>
<feature type="transmembrane region" description="Helical" evidence="3">
    <location>
        <begin position="192"/>
        <end position="210"/>
    </location>
</feature>
<dbReference type="EMBL" id="CP034464">
    <property type="protein sequence ID" value="AZP11130.1"/>
    <property type="molecule type" value="Genomic_DNA"/>
</dbReference>
<evidence type="ECO:0000256" key="1">
    <source>
        <dbReference type="ARBA" id="ARBA00012528"/>
    </source>
</evidence>
<keyword evidence="6" id="KW-1185">Reference proteome</keyword>
<dbReference type="GO" id="GO:1902201">
    <property type="term" value="P:negative regulation of bacterial-type flagellum-dependent cell motility"/>
    <property type="evidence" value="ECO:0007669"/>
    <property type="project" value="TreeGrafter"/>
</dbReference>
<dbReference type="KEGG" id="upv:EJN92_03355"/>
<feature type="transmembrane region" description="Helical" evidence="3">
    <location>
        <begin position="81"/>
        <end position="103"/>
    </location>
</feature>
<evidence type="ECO:0000313" key="6">
    <source>
        <dbReference type="Proteomes" id="UP000275663"/>
    </source>
</evidence>
<protein>
    <recommendedName>
        <fullName evidence="1">diguanylate cyclase</fullName>
        <ecNumber evidence="1">2.7.7.65</ecNumber>
    </recommendedName>
</protein>
<dbReference type="GO" id="GO:0052621">
    <property type="term" value="F:diguanylate cyclase activity"/>
    <property type="evidence" value="ECO:0007669"/>
    <property type="project" value="UniProtKB-EC"/>
</dbReference>
<dbReference type="NCBIfam" id="TIGR00254">
    <property type="entry name" value="GGDEF"/>
    <property type="match status" value="1"/>
</dbReference>
<dbReference type="SMART" id="SM00267">
    <property type="entry name" value="GGDEF"/>
    <property type="match status" value="1"/>
</dbReference>
<dbReference type="EC" id="2.7.7.65" evidence="1"/>
<keyword evidence="3" id="KW-1133">Transmembrane helix</keyword>
<dbReference type="Proteomes" id="UP000275663">
    <property type="component" value="Chromosome"/>
</dbReference>
<organism evidence="5 6">
    <name type="scientific">Undibacterium parvum</name>
    <dbReference type="NCBI Taxonomy" id="401471"/>
    <lineage>
        <taxon>Bacteria</taxon>
        <taxon>Pseudomonadati</taxon>
        <taxon>Pseudomonadota</taxon>
        <taxon>Betaproteobacteria</taxon>
        <taxon>Burkholderiales</taxon>
        <taxon>Oxalobacteraceae</taxon>
        <taxon>Undibacterium</taxon>
    </lineage>
</organism>
<dbReference type="CDD" id="cd01949">
    <property type="entry name" value="GGDEF"/>
    <property type="match status" value="1"/>
</dbReference>
<dbReference type="PANTHER" id="PTHR45138:SF9">
    <property type="entry name" value="DIGUANYLATE CYCLASE DGCM-RELATED"/>
    <property type="match status" value="1"/>
</dbReference>
<feature type="transmembrane region" description="Helical" evidence="3">
    <location>
        <begin position="115"/>
        <end position="132"/>
    </location>
</feature>
<dbReference type="GO" id="GO:0005886">
    <property type="term" value="C:plasma membrane"/>
    <property type="evidence" value="ECO:0007669"/>
    <property type="project" value="TreeGrafter"/>
</dbReference>
<dbReference type="OrthoDB" id="9813903at2"/>
<evidence type="ECO:0000259" key="4">
    <source>
        <dbReference type="PROSITE" id="PS50887"/>
    </source>
</evidence>